<comment type="function">
    <text evidence="4">Component of the exocyst complex.</text>
</comment>
<evidence type="ECO:0000256" key="3">
    <source>
        <dbReference type="ARBA" id="ARBA00022483"/>
    </source>
</evidence>
<evidence type="ECO:0000259" key="5">
    <source>
        <dbReference type="Pfam" id="PF03081"/>
    </source>
</evidence>
<accession>A0A9N8HC12</accession>
<dbReference type="EMBL" id="CAICTM010000359">
    <property type="protein sequence ID" value="CAB9508766.1"/>
    <property type="molecule type" value="Genomic_DNA"/>
</dbReference>
<dbReference type="Gene3D" id="1.20.1280.170">
    <property type="entry name" value="Exocyst complex component Exo70"/>
    <property type="match status" value="1"/>
</dbReference>
<comment type="similarity">
    <text evidence="1 4">Belongs to the EXO70 family.</text>
</comment>
<evidence type="ECO:0000256" key="2">
    <source>
        <dbReference type="ARBA" id="ARBA00022448"/>
    </source>
</evidence>
<evidence type="ECO:0000313" key="6">
    <source>
        <dbReference type="EMBL" id="CAB9508766.1"/>
    </source>
</evidence>
<proteinExistence type="inferred from homology"/>
<evidence type="ECO:0000313" key="7">
    <source>
        <dbReference type="Proteomes" id="UP001153069"/>
    </source>
</evidence>
<organism evidence="6 7">
    <name type="scientific">Seminavis robusta</name>
    <dbReference type="NCBI Taxonomy" id="568900"/>
    <lineage>
        <taxon>Eukaryota</taxon>
        <taxon>Sar</taxon>
        <taxon>Stramenopiles</taxon>
        <taxon>Ochrophyta</taxon>
        <taxon>Bacillariophyta</taxon>
        <taxon>Bacillariophyceae</taxon>
        <taxon>Bacillariophycidae</taxon>
        <taxon>Naviculales</taxon>
        <taxon>Naviculaceae</taxon>
        <taxon>Seminavis</taxon>
    </lineage>
</organism>
<dbReference type="InterPro" id="IPR004140">
    <property type="entry name" value="Exo70"/>
</dbReference>
<keyword evidence="4" id="KW-0653">Protein transport</keyword>
<protein>
    <recommendedName>
        <fullName evidence="4">Exocyst subunit Exo70 family protein</fullName>
    </recommendedName>
</protein>
<dbReference type="AlphaFoldDB" id="A0A9N8HC12"/>
<comment type="caution">
    <text evidence="6">The sequence shown here is derived from an EMBL/GenBank/DDBJ whole genome shotgun (WGS) entry which is preliminary data.</text>
</comment>
<dbReference type="GO" id="GO:0015031">
    <property type="term" value="P:protein transport"/>
    <property type="evidence" value="ECO:0007669"/>
    <property type="project" value="UniProtKB-KW"/>
</dbReference>
<dbReference type="PANTHER" id="PTHR12542:SF41">
    <property type="entry name" value="EXOCYST COMPLEX COMPONENT 7"/>
    <property type="match status" value="1"/>
</dbReference>
<evidence type="ECO:0000256" key="1">
    <source>
        <dbReference type="ARBA" id="ARBA00006756"/>
    </source>
</evidence>
<feature type="domain" description="Exocyst complex subunit Exo70 C-terminal" evidence="5">
    <location>
        <begin position="494"/>
        <end position="777"/>
    </location>
</feature>
<dbReference type="GO" id="GO:0006887">
    <property type="term" value="P:exocytosis"/>
    <property type="evidence" value="ECO:0007669"/>
    <property type="project" value="UniProtKB-KW"/>
</dbReference>
<evidence type="ECO:0000256" key="4">
    <source>
        <dbReference type="RuleBase" id="RU365026"/>
    </source>
</evidence>
<dbReference type="InterPro" id="IPR016159">
    <property type="entry name" value="Cullin_repeat-like_dom_sf"/>
</dbReference>
<dbReference type="Proteomes" id="UP001153069">
    <property type="component" value="Unassembled WGS sequence"/>
</dbReference>
<dbReference type="GO" id="GO:0000145">
    <property type="term" value="C:exocyst"/>
    <property type="evidence" value="ECO:0007669"/>
    <property type="project" value="InterPro"/>
</dbReference>
<sequence>MGAPSNNKTSEAKTRIDALSKALSKMQSTTGDATRCCDQLSKRAHQLDSLTSPASGASSMLSRANNNLAATLVLMKDAREKFDTVTDCEPAIDHLHKGVRDMEEKRALQGGRKKVTRRGVVLSEQDVYAASDSMEILRDAYDYFVQRRNWTSAPIAINGLERCFKMGVEAMCLLVTSHLMSAGPGVRSKRGPKKIDASTETAAQTRERLSAALKNRDLLKSIGDYEENQPVEARQIREIRAIFECLGSHGYSLGPMSNREPPGLTAVFNVPPARVIRTEKVGSGCYTKLTKQPLKTGFPQLDAYGEARMQVAFSAIDSYYRRIKNDRKKKLEKQAAADGAVIDDADEADVAARDAVRCLENAMLIVAGEKNIFRAVVTPIISRDADEEDETALAPYLKKAGVAAYSHAVASVVDRVLDIIETVFLKEGGIGQSSGSKGDSTTGLTVSAAASAAAAGLRILDGVRMLGPSLAKLCEMPVGDGTTGANTTIASTLCIAIHRTTVKNAARTLENLAKAIQEDPLKGHLHRPPDASVSSVTTDTIRAIRLVSPFVSAYKSISKRRALPWDPNMGEEAGELDSFVRFLVMRLLNSLKGKALNYVRDGRDDSQAKSNLFLINNCFFLLEELGQDSSMGYNGPIDSEHYRIDGSWFIDKVNKILESEKTKYLGHWEILNTHLTAIGKDELEFQKSETLLTVESGRLLKNRFSGFNDDFERTSALHQKLCVIDPRLRAQMQQEVKQVFIPRYERFYHKYKKYRFSKKKQENYTKYSPQKIEEVIRELYTAPVR</sequence>
<reference evidence="6" key="1">
    <citation type="submission" date="2020-06" db="EMBL/GenBank/DDBJ databases">
        <authorList>
            <consortium name="Plant Systems Biology data submission"/>
        </authorList>
    </citation>
    <scope>NUCLEOTIDE SEQUENCE</scope>
    <source>
        <strain evidence="6">D6</strain>
    </source>
</reference>
<keyword evidence="2 4" id="KW-0813">Transport</keyword>
<dbReference type="InterPro" id="IPR046364">
    <property type="entry name" value="Exo70_C"/>
</dbReference>
<keyword evidence="3 4" id="KW-0268">Exocytosis</keyword>
<dbReference type="GO" id="GO:0005546">
    <property type="term" value="F:phosphatidylinositol-4,5-bisphosphate binding"/>
    <property type="evidence" value="ECO:0007669"/>
    <property type="project" value="InterPro"/>
</dbReference>
<dbReference type="PANTHER" id="PTHR12542">
    <property type="entry name" value="EXOCYST COMPLEX PROTEIN EXO70"/>
    <property type="match status" value="1"/>
</dbReference>
<dbReference type="OrthoDB" id="1922221at2759"/>
<dbReference type="SUPFAM" id="SSF74788">
    <property type="entry name" value="Cullin repeat-like"/>
    <property type="match status" value="1"/>
</dbReference>
<name>A0A9N8HC12_9STRA</name>
<dbReference type="Pfam" id="PF03081">
    <property type="entry name" value="Exo70_C"/>
    <property type="match status" value="1"/>
</dbReference>
<gene>
    <name evidence="6" type="ORF">SEMRO_360_G126170.1</name>
</gene>
<keyword evidence="7" id="KW-1185">Reference proteome</keyword>